<dbReference type="AlphaFoldDB" id="A0A6A6FE35"/>
<dbReference type="InterPro" id="IPR008630">
    <property type="entry name" value="Glyco_trans_34"/>
</dbReference>
<evidence type="ECO:0000313" key="4">
    <source>
        <dbReference type="EMBL" id="KAF2211655.1"/>
    </source>
</evidence>
<evidence type="ECO:0000313" key="5">
    <source>
        <dbReference type="Proteomes" id="UP000799539"/>
    </source>
</evidence>
<dbReference type="Pfam" id="PF05637">
    <property type="entry name" value="Glyco_transf_34"/>
    <property type="match status" value="1"/>
</dbReference>
<dbReference type="EMBL" id="ML992675">
    <property type="protein sequence ID" value="KAF2211655.1"/>
    <property type="molecule type" value="Genomic_DNA"/>
</dbReference>
<accession>A0A6A6FE35</accession>
<keyword evidence="2" id="KW-0328">Glycosyltransferase</keyword>
<evidence type="ECO:0000256" key="3">
    <source>
        <dbReference type="ARBA" id="ARBA00022679"/>
    </source>
</evidence>
<sequence length="257" mass="29357">IGMATVAHGSHLQTAYTLALQTHLTYANLHAYPTHLLTHPILPGLWTKECHLLSVLLSELSNPNPSTRLHWLIWLDADTIIMNPRIPLSTFLPPDDQEAKGFAHDLHMLYTRDWNGLNNGVFFLRVSEWSVEFLSAVLALRSFKPEEELRFTEQSAMEKVMGMGKFEQGVVEVPPFWFNSYVPEGEGGEGETEGDEDKFGYRRGQFLVHFAGKGDKEGEMGKWMDVLRRNRNVLEVEVEETNLGPQVEEFWRSAEEE</sequence>
<evidence type="ECO:0000256" key="2">
    <source>
        <dbReference type="ARBA" id="ARBA00022676"/>
    </source>
</evidence>
<dbReference type="GO" id="GO:0000139">
    <property type="term" value="C:Golgi membrane"/>
    <property type="evidence" value="ECO:0007669"/>
    <property type="project" value="TreeGrafter"/>
</dbReference>
<gene>
    <name evidence="4" type="ORF">CERZMDRAFT_23922</name>
</gene>
<evidence type="ECO:0000256" key="1">
    <source>
        <dbReference type="ARBA" id="ARBA00005664"/>
    </source>
</evidence>
<name>A0A6A6FE35_9PEZI</name>
<dbReference type="PANTHER" id="PTHR31306:SF8">
    <property type="entry name" value="GLYCOSYLTRANSFERASE FAMILY 34 PROTEIN"/>
    <property type="match status" value="1"/>
</dbReference>
<proteinExistence type="inferred from homology"/>
<keyword evidence="3 4" id="KW-0808">Transferase</keyword>
<dbReference type="Proteomes" id="UP000799539">
    <property type="component" value="Unassembled WGS sequence"/>
</dbReference>
<dbReference type="SUPFAM" id="SSF53448">
    <property type="entry name" value="Nucleotide-diphospho-sugar transferases"/>
    <property type="match status" value="1"/>
</dbReference>
<feature type="non-terminal residue" evidence="4">
    <location>
        <position position="257"/>
    </location>
</feature>
<dbReference type="GO" id="GO:0006487">
    <property type="term" value="P:protein N-linked glycosylation"/>
    <property type="evidence" value="ECO:0007669"/>
    <property type="project" value="TreeGrafter"/>
</dbReference>
<keyword evidence="5" id="KW-1185">Reference proteome</keyword>
<reference evidence="4" key="1">
    <citation type="journal article" date="2020" name="Stud. Mycol.">
        <title>101 Dothideomycetes genomes: a test case for predicting lifestyles and emergence of pathogens.</title>
        <authorList>
            <person name="Haridas S."/>
            <person name="Albert R."/>
            <person name="Binder M."/>
            <person name="Bloem J."/>
            <person name="Labutti K."/>
            <person name="Salamov A."/>
            <person name="Andreopoulos B."/>
            <person name="Baker S."/>
            <person name="Barry K."/>
            <person name="Bills G."/>
            <person name="Bluhm B."/>
            <person name="Cannon C."/>
            <person name="Castanera R."/>
            <person name="Culley D."/>
            <person name="Daum C."/>
            <person name="Ezra D."/>
            <person name="Gonzalez J."/>
            <person name="Henrissat B."/>
            <person name="Kuo A."/>
            <person name="Liang C."/>
            <person name="Lipzen A."/>
            <person name="Lutzoni F."/>
            <person name="Magnuson J."/>
            <person name="Mondo S."/>
            <person name="Nolan M."/>
            <person name="Ohm R."/>
            <person name="Pangilinan J."/>
            <person name="Park H.-J."/>
            <person name="Ramirez L."/>
            <person name="Alfaro M."/>
            <person name="Sun H."/>
            <person name="Tritt A."/>
            <person name="Yoshinaga Y."/>
            <person name="Zwiers L.-H."/>
            <person name="Turgeon B."/>
            <person name="Goodwin S."/>
            <person name="Spatafora J."/>
            <person name="Crous P."/>
            <person name="Grigoriev I."/>
        </authorList>
    </citation>
    <scope>NUCLEOTIDE SEQUENCE</scope>
    <source>
        <strain evidence="4">SCOH1-5</strain>
    </source>
</reference>
<protein>
    <submittedName>
        <fullName evidence="4">Glycosyltransferase family 34 protein</fullName>
    </submittedName>
</protein>
<comment type="similarity">
    <text evidence="1">Belongs to the glycosyltransferase 34 family.</text>
</comment>
<dbReference type="Gene3D" id="3.90.550.10">
    <property type="entry name" value="Spore Coat Polysaccharide Biosynthesis Protein SpsA, Chain A"/>
    <property type="match status" value="1"/>
</dbReference>
<feature type="non-terminal residue" evidence="4">
    <location>
        <position position="1"/>
    </location>
</feature>
<dbReference type="InterPro" id="IPR029044">
    <property type="entry name" value="Nucleotide-diphossugar_trans"/>
</dbReference>
<dbReference type="PANTHER" id="PTHR31306">
    <property type="entry name" value="ALPHA-1,6-MANNOSYLTRANSFERASE MNN11-RELATED"/>
    <property type="match status" value="1"/>
</dbReference>
<dbReference type="GO" id="GO:0016757">
    <property type="term" value="F:glycosyltransferase activity"/>
    <property type="evidence" value="ECO:0007669"/>
    <property type="project" value="UniProtKB-KW"/>
</dbReference>
<organism evidence="4 5">
    <name type="scientific">Cercospora zeae-maydis SCOH1-5</name>
    <dbReference type="NCBI Taxonomy" id="717836"/>
    <lineage>
        <taxon>Eukaryota</taxon>
        <taxon>Fungi</taxon>
        <taxon>Dikarya</taxon>
        <taxon>Ascomycota</taxon>
        <taxon>Pezizomycotina</taxon>
        <taxon>Dothideomycetes</taxon>
        <taxon>Dothideomycetidae</taxon>
        <taxon>Mycosphaerellales</taxon>
        <taxon>Mycosphaerellaceae</taxon>
        <taxon>Cercospora</taxon>
    </lineage>
</organism>
<dbReference type="OrthoDB" id="407658at2759"/>